<organism evidence="3 4">
    <name type="scientific">Helicobacter turcicus</name>
    <dbReference type="NCBI Taxonomy" id="2867412"/>
    <lineage>
        <taxon>Bacteria</taxon>
        <taxon>Pseudomonadati</taxon>
        <taxon>Campylobacterota</taxon>
        <taxon>Epsilonproteobacteria</taxon>
        <taxon>Campylobacterales</taxon>
        <taxon>Helicobacteraceae</taxon>
        <taxon>Helicobacter</taxon>
    </lineage>
</organism>
<comment type="caution">
    <text evidence="3">The sequence shown here is derived from an EMBL/GenBank/DDBJ whole genome shotgun (WGS) entry which is preliminary data.</text>
</comment>
<evidence type="ECO:0000313" key="4">
    <source>
        <dbReference type="Proteomes" id="UP000700059"/>
    </source>
</evidence>
<comment type="similarity">
    <text evidence="1">Belongs to the initiator RepB protein family.</text>
</comment>
<reference evidence="3 4" key="1">
    <citation type="submission" date="2021-08" db="EMBL/GenBank/DDBJ databases">
        <title>Helicobacter spp. isolated from feces of Anatolian Ground Squirrel (Spermophilus xanthoprymnus) in Turkey.</title>
        <authorList>
            <person name="Aydin F."/>
            <person name="Abay S."/>
            <person name="Kayman T."/>
            <person name="Karakaya E."/>
            <person name="Saticioglu I.B."/>
        </authorList>
    </citation>
    <scope>NUCLEOTIDE SEQUENCE [LARGE SCALE GENOMIC DNA]</scope>
    <source>
        <strain evidence="3 4">Faydin-H70</strain>
    </source>
</reference>
<evidence type="ECO:0000256" key="1">
    <source>
        <dbReference type="ARBA" id="ARBA00038283"/>
    </source>
</evidence>
<dbReference type="RefSeq" id="WP_221532810.1">
    <property type="nucleotide sequence ID" value="NZ_JAIGYP010000021.1"/>
</dbReference>
<dbReference type="InterPro" id="IPR000525">
    <property type="entry name" value="Initiator_Rep_WH1"/>
</dbReference>
<dbReference type="Proteomes" id="UP000700059">
    <property type="component" value="Unassembled WGS sequence"/>
</dbReference>
<feature type="domain" description="Initiator Rep protein WH1" evidence="2">
    <location>
        <begin position="16"/>
        <end position="169"/>
    </location>
</feature>
<sequence>MKTQTKSIKKRANKAIVTQDNRFIYAKYDMNANEMKFFMWIVAQLNSQKEQLFQVCEIPLSEIFQVWQWGETSEGYNYVRDLCYSMAKKAYVEDFKLLDEKTMKEKSVFQAMPLFKFIRYEQGQSYVTYQLNDSLTEYLLDLKRDFTQLKFSDIQQMKSAYSIRIYNMLVCELKQNRQSLKMNLAVLQNILEVPKSLQDWQGFQRRVLAQAKKDINAKSNLILLDIKTFKTGRKITDLEFIFDYKNNDKRIQRDKEKQDSFNEALIKAIESYAGKSIYFKDYGELIYRNWQWENNDKKRIFAVFTRKSDEKLICFLVKNFKDINALQKAKDKAEEMFYLDTEAVKAGLEFKKKLEQGSLFNLNSLLSPKK</sequence>
<evidence type="ECO:0000259" key="2">
    <source>
        <dbReference type="Pfam" id="PF01051"/>
    </source>
</evidence>
<gene>
    <name evidence="3" type="ORF">K4G57_08815</name>
</gene>
<dbReference type="Pfam" id="PF01051">
    <property type="entry name" value="Rep3_N"/>
    <property type="match status" value="1"/>
</dbReference>
<protein>
    <submittedName>
        <fullName evidence="3">Replication initiation protein</fullName>
    </submittedName>
</protein>
<dbReference type="EMBL" id="JAIGYQ010000020">
    <property type="protein sequence ID" value="MBX7491552.1"/>
    <property type="molecule type" value="Genomic_DNA"/>
</dbReference>
<dbReference type="Gene3D" id="1.10.10.10">
    <property type="entry name" value="Winged helix-like DNA-binding domain superfamily/Winged helix DNA-binding domain"/>
    <property type="match status" value="2"/>
</dbReference>
<dbReference type="Pfam" id="PF21205">
    <property type="entry name" value="Rep3_C"/>
    <property type="match status" value="1"/>
</dbReference>
<keyword evidence="4" id="KW-1185">Reference proteome</keyword>
<name>A0ABS7JQB1_9HELI</name>
<dbReference type="InterPro" id="IPR036390">
    <property type="entry name" value="WH_DNA-bd_sf"/>
</dbReference>
<dbReference type="SUPFAM" id="SSF46785">
    <property type="entry name" value="Winged helix' DNA-binding domain"/>
    <property type="match status" value="2"/>
</dbReference>
<dbReference type="InterPro" id="IPR036388">
    <property type="entry name" value="WH-like_DNA-bd_sf"/>
</dbReference>
<proteinExistence type="inferred from homology"/>
<evidence type="ECO:0000313" key="3">
    <source>
        <dbReference type="EMBL" id="MBX7491552.1"/>
    </source>
</evidence>
<accession>A0ABS7JQB1</accession>